<evidence type="ECO:0000256" key="2">
    <source>
        <dbReference type="SAM" id="SignalP"/>
    </source>
</evidence>
<feature type="compositionally biased region" description="Pro residues" evidence="1">
    <location>
        <begin position="103"/>
        <end position="121"/>
    </location>
</feature>
<dbReference type="OrthoDB" id="7161229at2"/>
<feature type="signal peptide" evidence="2">
    <location>
        <begin position="1"/>
        <end position="27"/>
    </location>
</feature>
<proteinExistence type="predicted"/>
<keyword evidence="2" id="KW-0732">Signal</keyword>
<sequence>MKAGLATSVAAHALILTWGLISLSSPADFNAEVTEALPVSLVPIAETTSIQKGELTASKENKAAPKPTTKPVEKPDAEHVGDGKVDNEAPLKPKEKDRDVDATPPPSGTPDADPNPVPPTKTPETKPDNTPKPEEKPKVEEQKPEESTKPDQAESKPEESADADEPASKPKKDPFPNLPEKAPLPTAKPKPAEPKPAVKAKGESVDDILAMNEKALIDKTRTSGGGAARSQGPAGFGAKKNIGNGQDVGQTLVNAATSCITKNLKLAALGGGVAGENPVAEAKFNLSIEGKVVGEPIITGMSGNPNKVDLLINQTRAAIFACQPFEDLPRDQYDKWGQGFDLKIDPFNSF</sequence>
<feature type="chain" id="PRO_5012615945" description="Cell division and transport-associated protein TolA" evidence="2">
    <location>
        <begin position="28"/>
        <end position="350"/>
    </location>
</feature>
<protein>
    <recommendedName>
        <fullName evidence="5">Cell division and transport-associated protein TolA</fullName>
    </recommendedName>
</protein>
<feature type="compositionally biased region" description="Basic and acidic residues" evidence="1">
    <location>
        <begin position="123"/>
        <end position="159"/>
    </location>
</feature>
<comment type="caution">
    <text evidence="3">The sequence shown here is derived from an EMBL/GenBank/DDBJ whole genome shotgun (WGS) entry which is preliminary data.</text>
</comment>
<feature type="region of interest" description="Disordered" evidence="1">
    <location>
        <begin position="53"/>
        <end position="205"/>
    </location>
</feature>
<dbReference type="RefSeq" id="WP_075869305.1">
    <property type="nucleotide sequence ID" value="NZ_LXYT01000001.1"/>
</dbReference>
<feature type="compositionally biased region" description="Basic and acidic residues" evidence="1">
    <location>
        <begin position="71"/>
        <end position="101"/>
    </location>
</feature>
<feature type="compositionally biased region" description="Low complexity" evidence="1">
    <location>
        <begin position="178"/>
        <end position="199"/>
    </location>
</feature>
<evidence type="ECO:0000313" key="4">
    <source>
        <dbReference type="Proteomes" id="UP000187344"/>
    </source>
</evidence>
<organism evidence="3 4">
    <name type="scientific">Bartonella apis</name>
    <dbReference type="NCBI Taxonomy" id="1686310"/>
    <lineage>
        <taxon>Bacteria</taxon>
        <taxon>Pseudomonadati</taxon>
        <taxon>Pseudomonadota</taxon>
        <taxon>Alphaproteobacteria</taxon>
        <taxon>Hyphomicrobiales</taxon>
        <taxon>Bartonellaceae</taxon>
        <taxon>Bartonella</taxon>
    </lineage>
</organism>
<reference evidence="3 4" key="1">
    <citation type="submission" date="2016-12" db="EMBL/GenBank/DDBJ databases">
        <title>Comparative genomics of Bartonella apis.</title>
        <authorList>
            <person name="Engel P."/>
        </authorList>
    </citation>
    <scope>NUCLEOTIDE SEQUENCE [LARGE SCALE GENOMIC DNA]</scope>
    <source>
        <strain evidence="3 4">PEB0149</strain>
    </source>
</reference>
<dbReference type="AlphaFoldDB" id="A0A1R0FAY5"/>
<gene>
    <name evidence="3" type="ORF">PEB0149_016100</name>
</gene>
<evidence type="ECO:0008006" key="5">
    <source>
        <dbReference type="Google" id="ProtNLM"/>
    </source>
</evidence>
<name>A0A1R0FAY5_9HYPH</name>
<keyword evidence="4" id="KW-1185">Reference proteome</keyword>
<evidence type="ECO:0000256" key="1">
    <source>
        <dbReference type="SAM" id="MobiDB-lite"/>
    </source>
</evidence>
<evidence type="ECO:0000313" key="3">
    <source>
        <dbReference type="EMBL" id="OLY44144.1"/>
    </source>
</evidence>
<accession>A0A1R0FAY5</accession>
<dbReference type="EMBL" id="LXYT01000001">
    <property type="protein sequence ID" value="OLY44144.1"/>
    <property type="molecule type" value="Genomic_DNA"/>
</dbReference>
<dbReference type="Proteomes" id="UP000187344">
    <property type="component" value="Unassembled WGS sequence"/>
</dbReference>